<reference evidence="3" key="1">
    <citation type="submission" date="2016-10" db="EMBL/GenBank/DDBJ databases">
        <authorList>
            <person name="Varghese N."/>
            <person name="Submissions S."/>
        </authorList>
    </citation>
    <scope>NUCLEOTIDE SEQUENCE [LARGE SCALE GENOMIC DNA]</scope>
    <source>
        <strain evidence="3">DSM 25927</strain>
    </source>
</reference>
<dbReference type="InterPro" id="IPR001296">
    <property type="entry name" value="Glyco_trans_1"/>
</dbReference>
<keyword evidence="3" id="KW-1185">Reference proteome</keyword>
<dbReference type="EMBL" id="FOFS01000003">
    <property type="protein sequence ID" value="SEQ01732.1"/>
    <property type="molecule type" value="Genomic_DNA"/>
</dbReference>
<sequence>MHDLYLQMRLQRLRRKQLGAQRREVQPDDGAIIVGALSSVSGIATGARLMATRLRAQGLTCRSRDLTQELHIAAKLQASKDLSPTDPLPALPRVVHFNPPHFARALSCLGRRVFDEPVVAYWAWELPAAPGNWRPSLALADEVWVPSPYVRDALLQSFGDDPVLPTIRVVPHPMPAAMPRPAAAVRAQIRQRLSLSPADFIVGFSFSTLAGVRRKNPQGLIGAFRLAFAGRERSARLLLRVVDAAKQPGLCAELRTAAGQDHHIHILDSEQLSIEDFYAAIDILASLHRAEGYGLLLAEALSRGIPVLATQWALPEPLSSHRLFKAVSSELIPVVDPQGPYRRHAKQLWAEPHMASATAGLRELHSAWRKAHGHYPNADNSSSSNIRHA</sequence>
<dbReference type="AlphaFoldDB" id="A0A1H9CKM0"/>
<dbReference type="Proteomes" id="UP000199233">
    <property type="component" value="Unassembled WGS sequence"/>
</dbReference>
<dbReference type="RefSeq" id="WP_093282674.1">
    <property type="nucleotide sequence ID" value="NZ_FOFS01000003.1"/>
</dbReference>
<evidence type="ECO:0000259" key="1">
    <source>
        <dbReference type="Pfam" id="PF00534"/>
    </source>
</evidence>
<accession>A0A1H9CKM0</accession>
<dbReference type="STRING" id="489703.SAMN04488038_10387"/>
<evidence type="ECO:0000313" key="2">
    <source>
        <dbReference type="EMBL" id="SEQ01732.1"/>
    </source>
</evidence>
<evidence type="ECO:0000313" key="3">
    <source>
        <dbReference type="Proteomes" id="UP000199233"/>
    </source>
</evidence>
<dbReference type="OrthoDB" id="9801954at2"/>
<dbReference type="Gene3D" id="3.40.50.2000">
    <property type="entry name" value="Glycogen Phosphorylase B"/>
    <property type="match status" value="1"/>
</dbReference>
<name>A0A1H9CKM0_9GAMM</name>
<proteinExistence type="predicted"/>
<feature type="domain" description="Glycosyl transferase family 1" evidence="1">
    <location>
        <begin position="213"/>
        <end position="311"/>
    </location>
</feature>
<dbReference type="SUPFAM" id="SSF53756">
    <property type="entry name" value="UDP-Glycosyltransferase/glycogen phosphorylase"/>
    <property type="match status" value="1"/>
</dbReference>
<protein>
    <recommendedName>
        <fullName evidence="1">Glycosyl transferase family 1 domain-containing protein</fullName>
    </recommendedName>
</protein>
<dbReference type="PANTHER" id="PTHR46656">
    <property type="entry name" value="PUTATIVE-RELATED"/>
    <property type="match status" value="1"/>
</dbReference>
<organism evidence="2 3">
    <name type="scientific">Solimonas aquatica</name>
    <dbReference type="NCBI Taxonomy" id="489703"/>
    <lineage>
        <taxon>Bacteria</taxon>
        <taxon>Pseudomonadati</taxon>
        <taxon>Pseudomonadota</taxon>
        <taxon>Gammaproteobacteria</taxon>
        <taxon>Nevskiales</taxon>
        <taxon>Nevskiaceae</taxon>
        <taxon>Solimonas</taxon>
    </lineage>
</organism>
<dbReference type="Pfam" id="PF00534">
    <property type="entry name" value="Glycos_transf_1"/>
    <property type="match status" value="1"/>
</dbReference>
<dbReference type="PANTHER" id="PTHR46656:SF3">
    <property type="entry name" value="PUTATIVE-RELATED"/>
    <property type="match status" value="1"/>
</dbReference>
<gene>
    <name evidence="2" type="ORF">SAMN04488038_10387</name>
</gene>
<dbReference type="GO" id="GO:0016757">
    <property type="term" value="F:glycosyltransferase activity"/>
    <property type="evidence" value="ECO:0007669"/>
    <property type="project" value="InterPro"/>
</dbReference>